<evidence type="ECO:0000259" key="7">
    <source>
        <dbReference type="Pfam" id="PF02875"/>
    </source>
</evidence>
<dbReference type="PIRSF" id="PIRSF001563">
    <property type="entry name" value="Folylpolyglu_synth"/>
    <property type="match status" value="1"/>
</dbReference>
<keyword evidence="4" id="KW-0547">Nucleotide-binding</keyword>
<dbReference type="Pfam" id="PF02875">
    <property type="entry name" value="Mur_ligase_C"/>
    <property type="match status" value="1"/>
</dbReference>
<dbReference type="PROSITE" id="PS01012">
    <property type="entry name" value="FOLYLPOLYGLU_SYNT_2"/>
    <property type="match status" value="1"/>
</dbReference>
<dbReference type="InterPro" id="IPR036565">
    <property type="entry name" value="Mur-like_cat_sf"/>
</dbReference>
<evidence type="ECO:0000256" key="3">
    <source>
        <dbReference type="ARBA" id="ARBA00022723"/>
    </source>
</evidence>
<dbReference type="NCBIfam" id="TIGR01499">
    <property type="entry name" value="folC"/>
    <property type="match status" value="1"/>
</dbReference>
<dbReference type="GO" id="GO:0005737">
    <property type="term" value="C:cytoplasm"/>
    <property type="evidence" value="ECO:0007669"/>
    <property type="project" value="TreeGrafter"/>
</dbReference>
<proteinExistence type="inferred from homology"/>
<dbReference type="Gene3D" id="3.90.190.20">
    <property type="entry name" value="Mur ligase, C-terminal domain"/>
    <property type="match status" value="1"/>
</dbReference>
<dbReference type="GO" id="GO:0004326">
    <property type="term" value="F:tetrahydrofolylpolyglutamate synthase activity"/>
    <property type="evidence" value="ECO:0007669"/>
    <property type="project" value="InterPro"/>
</dbReference>
<keyword evidence="3" id="KW-0479">Metal-binding</keyword>
<feature type="domain" description="Mur ligase C-terminal" evidence="7">
    <location>
        <begin position="287"/>
        <end position="399"/>
    </location>
</feature>
<dbReference type="EMBL" id="DUFG01000018">
    <property type="protein sequence ID" value="HIH08513.1"/>
    <property type="molecule type" value="Genomic_DNA"/>
</dbReference>
<keyword evidence="5" id="KW-0067">ATP-binding</keyword>
<dbReference type="GO" id="GO:0008841">
    <property type="term" value="F:dihydrofolate synthase activity"/>
    <property type="evidence" value="ECO:0007669"/>
    <property type="project" value="TreeGrafter"/>
</dbReference>
<protein>
    <submittedName>
        <fullName evidence="9">Bifunctional folylpolyglutamate synthase/dihydrofolate synthase</fullName>
    </submittedName>
</protein>
<dbReference type="Gene3D" id="3.40.1190.10">
    <property type="entry name" value="Mur-like, catalytic domain"/>
    <property type="match status" value="1"/>
</dbReference>
<feature type="domain" description="Mur ligase central" evidence="8">
    <location>
        <begin position="44"/>
        <end position="260"/>
    </location>
</feature>
<evidence type="ECO:0000256" key="5">
    <source>
        <dbReference type="ARBA" id="ARBA00022840"/>
    </source>
</evidence>
<dbReference type="InterPro" id="IPR013221">
    <property type="entry name" value="Mur_ligase_cen"/>
</dbReference>
<evidence type="ECO:0000256" key="1">
    <source>
        <dbReference type="ARBA" id="ARBA00008276"/>
    </source>
</evidence>
<dbReference type="AlphaFoldDB" id="A0A7J4ISL6"/>
<keyword evidence="2" id="KW-0436">Ligase</keyword>
<dbReference type="InterPro" id="IPR036615">
    <property type="entry name" value="Mur_ligase_C_dom_sf"/>
</dbReference>
<evidence type="ECO:0000256" key="6">
    <source>
        <dbReference type="ARBA" id="ARBA00022842"/>
    </source>
</evidence>
<dbReference type="PANTHER" id="PTHR11136">
    <property type="entry name" value="FOLYLPOLYGLUTAMATE SYNTHASE-RELATED"/>
    <property type="match status" value="1"/>
</dbReference>
<evidence type="ECO:0000313" key="9">
    <source>
        <dbReference type="EMBL" id="HIH08513.1"/>
    </source>
</evidence>
<evidence type="ECO:0000256" key="4">
    <source>
        <dbReference type="ARBA" id="ARBA00022741"/>
    </source>
</evidence>
<dbReference type="InterPro" id="IPR001645">
    <property type="entry name" value="Folylpolyglutamate_synth"/>
</dbReference>
<reference evidence="10" key="1">
    <citation type="journal article" date="2020" name="bioRxiv">
        <title>A rank-normalized archaeal taxonomy based on genome phylogeny resolves widespread incomplete and uneven classifications.</title>
        <authorList>
            <person name="Rinke C."/>
            <person name="Chuvochina M."/>
            <person name="Mussig A.J."/>
            <person name="Chaumeil P.-A."/>
            <person name="Waite D.W."/>
            <person name="Whitman W.B."/>
            <person name="Parks D.H."/>
            <person name="Hugenholtz P."/>
        </authorList>
    </citation>
    <scope>NUCLEOTIDE SEQUENCE [LARGE SCALE GENOMIC DNA]</scope>
</reference>
<dbReference type="Proteomes" id="UP000577419">
    <property type="component" value="Unassembled WGS sequence"/>
</dbReference>
<comment type="similarity">
    <text evidence="1">Belongs to the folylpolyglutamate synthase family.</text>
</comment>
<evidence type="ECO:0000313" key="10">
    <source>
        <dbReference type="Proteomes" id="UP000577419"/>
    </source>
</evidence>
<dbReference type="GO" id="GO:0005524">
    <property type="term" value="F:ATP binding"/>
    <property type="evidence" value="ECO:0007669"/>
    <property type="project" value="UniProtKB-KW"/>
</dbReference>
<name>A0A7J4ISL6_9ARCH</name>
<dbReference type="SUPFAM" id="SSF53623">
    <property type="entry name" value="MurD-like peptide ligases, catalytic domain"/>
    <property type="match status" value="1"/>
</dbReference>
<dbReference type="Pfam" id="PF08245">
    <property type="entry name" value="Mur_ligase_M"/>
    <property type="match status" value="1"/>
</dbReference>
<organism evidence="9 10">
    <name type="scientific">Candidatus Iainarchaeum sp</name>
    <dbReference type="NCBI Taxonomy" id="3101447"/>
    <lineage>
        <taxon>Archaea</taxon>
        <taxon>Candidatus Iainarchaeota</taxon>
        <taxon>Candidatus Iainarchaeia</taxon>
        <taxon>Candidatus Iainarchaeales</taxon>
        <taxon>Candidatus Iainarchaeaceae</taxon>
        <taxon>Candidatus Iainarchaeum</taxon>
    </lineage>
</organism>
<dbReference type="PANTHER" id="PTHR11136:SF0">
    <property type="entry name" value="DIHYDROFOLATE SYNTHETASE-RELATED"/>
    <property type="match status" value="1"/>
</dbReference>
<keyword evidence="6" id="KW-0460">Magnesium</keyword>
<dbReference type="InterPro" id="IPR018109">
    <property type="entry name" value="Folylpolyglutamate_synth_CS"/>
</dbReference>
<sequence length="411" mass="45229">MNFGQAEKFVESLKVKNKDFDLATVKELCMALGLDLGKLNAVHIAGSNGKGSVTSFISSILIEDNYVVGTYTSPHLLSITERIKTNNREISREGFAAEASEIKKVLSKMKKKPSYFEFLTALAFKHFLEKNVDFLVIETGMGGRLDATNIIESKVQVITEIALEHEKSLGSSIEKIASEKAGIIKCNSMCVALESNPGFPVIRSVAELKETKIVSPEFKAIEVSSHGNLFDLLKPVHLTGIKTKMIGFHQVENASLALGAVHCLQLQGFHVSKKARKQGIAKMLWPGRIQVLRRQPLIIVDAAHNPNGAESLGKALKLFNYQKLILVFGALKDKNVEGMLGFFKPDELILTAPKNDRAFKVKELKEKFIGNKVVVPVKKAIKNAVKQAKKNDLVLVTGSLYTIAEALKSFK</sequence>
<evidence type="ECO:0000259" key="8">
    <source>
        <dbReference type="Pfam" id="PF08245"/>
    </source>
</evidence>
<dbReference type="GO" id="GO:0046872">
    <property type="term" value="F:metal ion binding"/>
    <property type="evidence" value="ECO:0007669"/>
    <property type="project" value="UniProtKB-KW"/>
</dbReference>
<comment type="caution">
    <text evidence="9">The sequence shown here is derived from an EMBL/GenBank/DDBJ whole genome shotgun (WGS) entry which is preliminary data.</text>
</comment>
<accession>A0A7J4ISL6</accession>
<dbReference type="SUPFAM" id="SSF53244">
    <property type="entry name" value="MurD-like peptide ligases, peptide-binding domain"/>
    <property type="match status" value="1"/>
</dbReference>
<gene>
    <name evidence="9" type="ORF">HA237_04030</name>
</gene>
<dbReference type="InterPro" id="IPR004101">
    <property type="entry name" value="Mur_ligase_C"/>
</dbReference>
<evidence type="ECO:0000256" key="2">
    <source>
        <dbReference type="ARBA" id="ARBA00022598"/>
    </source>
</evidence>